<proteinExistence type="predicted"/>
<keyword evidence="1" id="KW-0732">Signal</keyword>
<reference evidence="3" key="1">
    <citation type="submission" date="2022-02" db="EMBL/GenBank/DDBJ databases">
        <authorList>
            <person name="Henning P.M."/>
            <person name="McCubbin A.G."/>
            <person name="Shore J.S."/>
        </authorList>
    </citation>
    <scope>NUCLEOTIDE SEQUENCE</scope>
    <source>
        <strain evidence="3">F60SS</strain>
        <tissue evidence="3">Leaves</tissue>
    </source>
</reference>
<feature type="signal peptide" evidence="1">
    <location>
        <begin position="1"/>
        <end position="29"/>
    </location>
</feature>
<organism evidence="3 4">
    <name type="scientific">Turnera subulata</name>
    <dbReference type="NCBI Taxonomy" id="218843"/>
    <lineage>
        <taxon>Eukaryota</taxon>
        <taxon>Viridiplantae</taxon>
        <taxon>Streptophyta</taxon>
        <taxon>Embryophyta</taxon>
        <taxon>Tracheophyta</taxon>
        <taxon>Spermatophyta</taxon>
        <taxon>Magnoliopsida</taxon>
        <taxon>eudicotyledons</taxon>
        <taxon>Gunneridae</taxon>
        <taxon>Pentapetalae</taxon>
        <taxon>rosids</taxon>
        <taxon>fabids</taxon>
        <taxon>Malpighiales</taxon>
        <taxon>Passifloraceae</taxon>
        <taxon>Turnera</taxon>
    </lineage>
</organism>
<feature type="chain" id="PRO_5040176725" description="WIYLD domain-containing protein" evidence="1">
    <location>
        <begin position="30"/>
        <end position="243"/>
    </location>
</feature>
<dbReference type="Proteomes" id="UP001141552">
    <property type="component" value="Unassembled WGS sequence"/>
</dbReference>
<dbReference type="OrthoDB" id="1929977at2759"/>
<reference evidence="3" key="2">
    <citation type="journal article" date="2023" name="Plants (Basel)">
        <title>Annotation of the Turnera subulata (Passifloraceae) Draft Genome Reveals the S-Locus Evolved after the Divergence of Turneroideae from Passifloroideae in a Stepwise Manner.</title>
        <authorList>
            <person name="Henning P.M."/>
            <person name="Roalson E.H."/>
            <person name="Mir W."/>
            <person name="McCubbin A.G."/>
            <person name="Shore J.S."/>
        </authorList>
    </citation>
    <scope>NUCLEOTIDE SEQUENCE</scope>
    <source>
        <strain evidence="3">F60SS</strain>
    </source>
</reference>
<feature type="domain" description="WIYLD" evidence="2">
    <location>
        <begin position="25"/>
        <end position="77"/>
    </location>
</feature>
<evidence type="ECO:0000313" key="4">
    <source>
        <dbReference type="Proteomes" id="UP001141552"/>
    </source>
</evidence>
<sequence>MLMTCMVVRVMVLTALLLIMPPNPKIVRAYKAMRAIGITEVRVKPVLKRLVKVYDKNWEFIEDEEYRALVDAIFEEEAAQGSRAVPGAGEMANYENEVEDEHERPLKRLRRGLPGQSSSSFHNPNSGLIGLPSIKPEQEENFGTYCPLQSPDTRRSGCLVGLPHNYATQSHAVDRSLPPYSLSPQQRYAYKGKQPLVPQVAPRETEPLPFFALVPKVEPLTDDTPQHHLHHSLLPLGKPLLLF</sequence>
<dbReference type="Gene3D" id="1.10.8.850">
    <property type="entry name" value="Histone-lysine N methyltransferase , C-terminal domain-like"/>
    <property type="match status" value="1"/>
</dbReference>
<keyword evidence="4" id="KW-1185">Reference proteome</keyword>
<dbReference type="PANTHER" id="PTHR46450">
    <property type="entry name" value="INACTIVE HISTONE-LYSINE N-METHYLTRANSFERASE SUVR1-RELATED"/>
    <property type="match status" value="1"/>
</dbReference>
<dbReference type="Pfam" id="PF10440">
    <property type="entry name" value="WIYLD"/>
    <property type="match status" value="1"/>
</dbReference>
<dbReference type="PANTHER" id="PTHR46450:SF1">
    <property type="entry name" value="INACTIVE HISTONE-LYSINE N-METHYLTRANSFERASE SUVR1-RELATED"/>
    <property type="match status" value="1"/>
</dbReference>
<dbReference type="EMBL" id="JAKUCV010007299">
    <property type="protein sequence ID" value="KAJ4823988.1"/>
    <property type="molecule type" value="Genomic_DNA"/>
</dbReference>
<accession>A0A9Q0F317</accession>
<dbReference type="InterPro" id="IPR043017">
    <property type="entry name" value="WIYLD_dom_sf"/>
</dbReference>
<gene>
    <name evidence="3" type="ORF">Tsubulata_042046</name>
</gene>
<comment type="caution">
    <text evidence="3">The sequence shown here is derived from an EMBL/GenBank/DDBJ whole genome shotgun (WGS) entry which is preliminary data.</text>
</comment>
<dbReference type="InterPro" id="IPR018848">
    <property type="entry name" value="WIYLD_domain"/>
</dbReference>
<evidence type="ECO:0000259" key="2">
    <source>
        <dbReference type="Pfam" id="PF10440"/>
    </source>
</evidence>
<protein>
    <recommendedName>
        <fullName evidence="2">WIYLD domain-containing protein</fullName>
    </recommendedName>
</protein>
<evidence type="ECO:0000256" key="1">
    <source>
        <dbReference type="SAM" id="SignalP"/>
    </source>
</evidence>
<dbReference type="AlphaFoldDB" id="A0A9Q0F317"/>
<name>A0A9Q0F317_9ROSI</name>
<evidence type="ECO:0000313" key="3">
    <source>
        <dbReference type="EMBL" id="KAJ4823988.1"/>
    </source>
</evidence>